<evidence type="ECO:0000256" key="2">
    <source>
        <dbReference type="PROSITE-ProRule" id="PRU00169"/>
    </source>
</evidence>
<dbReference type="Pfam" id="PF00072">
    <property type="entry name" value="Response_reg"/>
    <property type="match status" value="1"/>
</dbReference>
<keyword evidence="1 2" id="KW-0597">Phosphoprotein</keyword>
<name>Q091Q9_STIAD</name>
<protein>
    <submittedName>
        <fullName evidence="5">Response regulator receiver domain protein</fullName>
    </submittedName>
</protein>
<evidence type="ECO:0000313" key="5">
    <source>
        <dbReference type="EMBL" id="EAU66444.1"/>
    </source>
</evidence>
<dbReference type="InterPro" id="IPR050595">
    <property type="entry name" value="Bact_response_regulator"/>
</dbReference>
<reference evidence="4 6" key="2">
    <citation type="journal article" date="2011" name="Mol. Biol. Evol.">
        <title>Comparative genomic analysis of fruiting body formation in Myxococcales.</title>
        <authorList>
            <person name="Huntley S."/>
            <person name="Hamann N."/>
            <person name="Wegener-Feldbrugge S."/>
            <person name="Treuner-Lange A."/>
            <person name="Kube M."/>
            <person name="Reinhardt R."/>
            <person name="Klages S."/>
            <person name="Muller R."/>
            <person name="Ronning C.M."/>
            <person name="Nierman W.C."/>
            <person name="Sogaard-Andersen L."/>
        </authorList>
    </citation>
    <scope>NUCLEOTIDE SEQUENCE [LARGE SCALE GENOMIC DNA]</scope>
    <source>
        <strain evidence="4 6">DW4/3-1</strain>
    </source>
</reference>
<dbReference type="AlphaFoldDB" id="Q091Q9"/>
<dbReference type="SUPFAM" id="SSF52172">
    <property type="entry name" value="CheY-like"/>
    <property type="match status" value="1"/>
</dbReference>
<dbReference type="EMBL" id="AAMD01000055">
    <property type="protein sequence ID" value="EAU66444.1"/>
    <property type="molecule type" value="Genomic_DNA"/>
</dbReference>
<accession>Q091Q9</accession>
<reference evidence="5 7" key="1">
    <citation type="submission" date="2006-04" db="EMBL/GenBank/DDBJ databases">
        <authorList>
            <person name="Nierman W.C."/>
        </authorList>
    </citation>
    <scope>NUCLEOTIDE SEQUENCE [LARGE SCALE GENOMIC DNA]</scope>
    <source>
        <strain evidence="5 7">DW4/3-1</strain>
    </source>
</reference>
<feature type="domain" description="Response regulatory" evidence="3">
    <location>
        <begin position="58"/>
        <end position="173"/>
    </location>
</feature>
<dbReference type="STRING" id="378806.STAUR_0837"/>
<evidence type="ECO:0000313" key="4">
    <source>
        <dbReference type="EMBL" id="ADO68641.1"/>
    </source>
</evidence>
<dbReference type="Proteomes" id="UP000001351">
    <property type="component" value="Chromosome"/>
</dbReference>
<dbReference type="SMART" id="SM00448">
    <property type="entry name" value="REC"/>
    <property type="match status" value="1"/>
</dbReference>
<dbReference type="Gene3D" id="3.40.50.2300">
    <property type="match status" value="1"/>
</dbReference>
<dbReference type="InterPro" id="IPR011006">
    <property type="entry name" value="CheY-like_superfamily"/>
</dbReference>
<evidence type="ECO:0000313" key="6">
    <source>
        <dbReference type="Proteomes" id="UP000001351"/>
    </source>
</evidence>
<dbReference type="PANTHER" id="PTHR44591:SF3">
    <property type="entry name" value="RESPONSE REGULATORY DOMAIN-CONTAINING PROTEIN"/>
    <property type="match status" value="1"/>
</dbReference>
<evidence type="ECO:0000313" key="7">
    <source>
        <dbReference type="Proteomes" id="UP000032702"/>
    </source>
</evidence>
<dbReference type="GO" id="GO:0000160">
    <property type="term" value="P:phosphorelay signal transduction system"/>
    <property type="evidence" value="ECO:0007669"/>
    <property type="project" value="InterPro"/>
</dbReference>
<dbReference type="eggNOG" id="COG0745">
    <property type="taxonomic scope" value="Bacteria"/>
</dbReference>
<dbReference type="PANTHER" id="PTHR44591">
    <property type="entry name" value="STRESS RESPONSE REGULATOR PROTEIN 1"/>
    <property type="match status" value="1"/>
</dbReference>
<sequence length="278" mass="30673">MHSNWTLFAASASHQAPLLERALARAEGPPKCSLAEHPGCLKNVELVGFRPAPMTVHRLLVVEDDPSWQNCLESVARSEGCDVTLVSDGEEALKRLSEGPQARPDLVLLDLLLPRMDGWELYGRMRVDQQLRTIPVLMLSSMVTQEPKLGGIVGFLHKTHSPEPVIHQLRERLRGFSDPTVEPAPVGTYTVHLPENTSLLLHSLPAALRQAVRMHMYRAAELLRTGLPMMSTWLMALPGDPPSLLVTVEGVRLVLEIDEAACTLTATSLIIPAYLPRM</sequence>
<proteinExistence type="predicted"/>
<dbReference type="EMBL" id="CP002271">
    <property type="protein sequence ID" value="ADO68641.1"/>
    <property type="molecule type" value="Genomic_DNA"/>
</dbReference>
<evidence type="ECO:0000259" key="3">
    <source>
        <dbReference type="PROSITE" id="PS50110"/>
    </source>
</evidence>
<dbReference type="Proteomes" id="UP000032702">
    <property type="component" value="Unassembled WGS sequence"/>
</dbReference>
<keyword evidence="6" id="KW-1185">Reference proteome</keyword>
<dbReference type="KEGG" id="sur:STAUR_0837"/>
<dbReference type="HOGENOM" id="CLU_1145675_0_0_7"/>
<feature type="modified residue" description="4-aspartylphosphate" evidence="2">
    <location>
        <position position="110"/>
    </location>
</feature>
<evidence type="ECO:0000256" key="1">
    <source>
        <dbReference type="ARBA" id="ARBA00022553"/>
    </source>
</evidence>
<dbReference type="PROSITE" id="PS50110">
    <property type="entry name" value="RESPONSE_REGULATORY"/>
    <property type="match status" value="1"/>
</dbReference>
<gene>
    <name evidence="4" type="ordered locus">STAUR_0837</name>
    <name evidence="5" type="ORF">STIAU_0543</name>
</gene>
<dbReference type="OrthoDB" id="5524778at2"/>
<organism evidence="5 7">
    <name type="scientific">Stigmatella aurantiaca (strain DW4/3-1)</name>
    <dbReference type="NCBI Taxonomy" id="378806"/>
    <lineage>
        <taxon>Bacteria</taxon>
        <taxon>Pseudomonadati</taxon>
        <taxon>Myxococcota</taxon>
        <taxon>Myxococcia</taxon>
        <taxon>Myxococcales</taxon>
        <taxon>Cystobacterineae</taxon>
        <taxon>Archangiaceae</taxon>
        <taxon>Stigmatella</taxon>
    </lineage>
</organism>
<dbReference type="InterPro" id="IPR001789">
    <property type="entry name" value="Sig_transdc_resp-reg_receiver"/>
</dbReference>